<gene>
    <name evidence="1" type="ORF">Krac_2295</name>
</gene>
<dbReference type="InterPro" id="IPR015943">
    <property type="entry name" value="WD40/YVTN_repeat-like_dom_sf"/>
</dbReference>
<dbReference type="GO" id="GO:0016787">
    <property type="term" value="F:hydrolase activity"/>
    <property type="evidence" value="ECO:0007669"/>
    <property type="project" value="UniProtKB-KW"/>
</dbReference>
<protein>
    <submittedName>
        <fullName evidence="1">Putative glycosyl hydrolase</fullName>
    </submittedName>
</protein>
<keyword evidence="1" id="KW-0378">Hydrolase</keyword>
<dbReference type="EMBL" id="ADVG01000004">
    <property type="protein sequence ID" value="EFH81563.1"/>
    <property type="molecule type" value="Genomic_DNA"/>
</dbReference>
<dbReference type="eggNOG" id="COG4447">
    <property type="taxonomic scope" value="Bacteria"/>
</dbReference>
<keyword evidence="2" id="KW-1185">Reference proteome</keyword>
<sequence length="378" mass="41909">MRRIFLESLRAVQDLFTGKGRAMKMYLAMQRELVVVEQAGEGWQAHTFLEGLQPTCLAVDPFRSEIVYCGTFGRGLWRSEDAGRSWQPVGDAGAAMEPYENNGITQPHITSLAISLTEQNQGYGVVYAGSEPSTIYRSEDGGQNWRELKALRELPSAPSWRFPPRPYTSHVRWITPDPRVPGRLFAAIEAGALVRSLDGGETWEDRVPDAPIDTHTLVMHPQAPDCLYSAAGDGFSSPGRGYNESYDGGQSWQRPDEGLEQHYLWGLAVDPGNPDTIVVSASPGPYAAHHQREEAQSAIYLKQASQPWRRISDGLPDIEGTVVPVLASHEAEPGVFYALCNRGLYRSADAGQHWKVLPIPWKEEYLTQHHQALALSTT</sequence>
<dbReference type="InParanoid" id="D6U4Y3"/>
<dbReference type="GO" id="GO:0010411">
    <property type="term" value="P:xyloglucan metabolic process"/>
    <property type="evidence" value="ECO:0007669"/>
    <property type="project" value="TreeGrafter"/>
</dbReference>
<name>D6U4Y3_KTERA</name>
<dbReference type="PANTHER" id="PTHR43739">
    <property type="entry name" value="XYLOGLUCANASE (EUROFUNG)"/>
    <property type="match status" value="1"/>
</dbReference>
<dbReference type="PANTHER" id="PTHR43739:SF5">
    <property type="entry name" value="EXO-ALPHA-SIALIDASE"/>
    <property type="match status" value="1"/>
</dbReference>
<proteinExistence type="predicted"/>
<reference evidence="1 2" key="1">
    <citation type="journal article" date="2011" name="Stand. Genomic Sci.">
        <title>Non-contiguous finished genome sequence and contextual data of the filamentous soil bacterium Ktedonobacter racemifer type strain (SOSP1-21).</title>
        <authorList>
            <person name="Chang Y.J."/>
            <person name="Land M."/>
            <person name="Hauser L."/>
            <person name="Chertkov O."/>
            <person name="Del Rio T.G."/>
            <person name="Nolan M."/>
            <person name="Copeland A."/>
            <person name="Tice H."/>
            <person name="Cheng J.F."/>
            <person name="Lucas S."/>
            <person name="Han C."/>
            <person name="Goodwin L."/>
            <person name="Pitluck S."/>
            <person name="Ivanova N."/>
            <person name="Ovchinikova G."/>
            <person name="Pati A."/>
            <person name="Chen A."/>
            <person name="Palaniappan K."/>
            <person name="Mavromatis K."/>
            <person name="Liolios K."/>
            <person name="Brettin T."/>
            <person name="Fiebig A."/>
            <person name="Rohde M."/>
            <person name="Abt B."/>
            <person name="Goker M."/>
            <person name="Detter J.C."/>
            <person name="Woyke T."/>
            <person name="Bristow J."/>
            <person name="Eisen J.A."/>
            <person name="Markowitz V."/>
            <person name="Hugenholtz P."/>
            <person name="Kyrpides N.C."/>
            <person name="Klenk H.P."/>
            <person name="Lapidus A."/>
        </authorList>
    </citation>
    <scope>NUCLEOTIDE SEQUENCE [LARGE SCALE GENOMIC DNA]</scope>
    <source>
        <strain evidence="2">DSM 44963</strain>
    </source>
</reference>
<dbReference type="InterPro" id="IPR052025">
    <property type="entry name" value="Xyloglucanase_GH74"/>
</dbReference>
<dbReference type="STRING" id="485913.Krac_2295"/>
<dbReference type="Gene3D" id="2.130.10.10">
    <property type="entry name" value="YVTN repeat-like/Quinoprotein amine dehydrogenase"/>
    <property type="match status" value="1"/>
</dbReference>
<evidence type="ECO:0000313" key="2">
    <source>
        <dbReference type="Proteomes" id="UP000004508"/>
    </source>
</evidence>
<accession>D6U4Y3</accession>
<comment type="caution">
    <text evidence="1">The sequence shown here is derived from an EMBL/GenBank/DDBJ whole genome shotgun (WGS) entry which is preliminary data.</text>
</comment>
<evidence type="ECO:0000313" key="1">
    <source>
        <dbReference type="EMBL" id="EFH81563.1"/>
    </source>
</evidence>
<dbReference type="SUPFAM" id="SSF110296">
    <property type="entry name" value="Oligoxyloglucan reducing end-specific cellobiohydrolase"/>
    <property type="match status" value="1"/>
</dbReference>
<organism evidence="1 2">
    <name type="scientific">Ktedonobacter racemifer DSM 44963</name>
    <dbReference type="NCBI Taxonomy" id="485913"/>
    <lineage>
        <taxon>Bacteria</taxon>
        <taxon>Bacillati</taxon>
        <taxon>Chloroflexota</taxon>
        <taxon>Ktedonobacteria</taxon>
        <taxon>Ktedonobacterales</taxon>
        <taxon>Ktedonobacteraceae</taxon>
        <taxon>Ktedonobacter</taxon>
    </lineage>
</organism>
<dbReference type="Proteomes" id="UP000004508">
    <property type="component" value="Unassembled WGS sequence"/>
</dbReference>
<dbReference type="CDD" id="cd15482">
    <property type="entry name" value="Sialidase_non-viral"/>
    <property type="match status" value="1"/>
</dbReference>
<dbReference type="AlphaFoldDB" id="D6U4Y3"/>